<organism evidence="1 2">
    <name type="scientific">Takifugu flavidus</name>
    <name type="common">sansaifugu</name>
    <dbReference type="NCBI Taxonomy" id="433684"/>
    <lineage>
        <taxon>Eukaryota</taxon>
        <taxon>Metazoa</taxon>
        <taxon>Chordata</taxon>
        <taxon>Craniata</taxon>
        <taxon>Vertebrata</taxon>
        <taxon>Euteleostomi</taxon>
        <taxon>Actinopterygii</taxon>
        <taxon>Neopterygii</taxon>
        <taxon>Teleostei</taxon>
        <taxon>Neoteleostei</taxon>
        <taxon>Acanthomorphata</taxon>
        <taxon>Eupercaria</taxon>
        <taxon>Tetraodontiformes</taxon>
        <taxon>Tetradontoidea</taxon>
        <taxon>Tetraodontidae</taxon>
        <taxon>Takifugu</taxon>
    </lineage>
</organism>
<protein>
    <submittedName>
        <fullName evidence="1">Uncharacterized protein</fullName>
    </submittedName>
</protein>
<evidence type="ECO:0000313" key="1">
    <source>
        <dbReference type="EMBL" id="TWW66436.1"/>
    </source>
</evidence>
<accession>A0A5C6NHA4</accession>
<reference evidence="1 2" key="1">
    <citation type="submission" date="2019-04" db="EMBL/GenBank/DDBJ databases">
        <title>Chromosome genome assembly for Takifugu flavidus.</title>
        <authorList>
            <person name="Xiao S."/>
        </authorList>
    </citation>
    <scope>NUCLEOTIDE SEQUENCE [LARGE SCALE GENOMIC DNA]</scope>
    <source>
        <strain evidence="1">HTHZ2018</strain>
        <tissue evidence="1">Muscle</tissue>
    </source>
</reference>
<dbReference type="EMBL" id="RHFK02000013">
    <property type="protein sequence ID" value="TWW66436.1"/>
    <property type="molecule type" value="Genomic_DNA"/>
</dbReference>
<keyword evidence="2" id="KW-1185">Reference proteome</keyword>
<evidence type="ECO:0000313" key="2">
    <source>
        <dbReference type="Proteomes" id="UP000324091"/>
    </source>
</evidence>
<dbReference type="Proteomes" id="UP000324091">
    <property type="component" value="Chromosome 20"/>
</dbReference>
<sequence>MAQKEIPATAEVARELRRLGDALYWRYKLVELLTKNYTAVAEGK</sequence>
<gene>
    <name evidence="1" type="ORF">D4764_20G0004680</name>
</gene>
<proteinExistence type="predicted"/>
<comment type="caution">
    <text evidence="1">The sequence shown here is derived from an EMBL/GenBank/DDBJ whole genome shotgun (WGS) entry which is preliminary data.</text>
</comment>
<dbReference type="AlphaFoldDB" id="A0A5C6NHA4"/>
<name>A0A5C6NHA4_9TELE</name>